<dbReference type="SUPFAM" id="SSF116726">
    <property type="entry name" value="TrkA C-terminal domain-like"/>
    <property type="match status" value="1"/>
</dbReference>
<dbReference type="GO" id="GO:0008324">
    <property type="term" value="F:monoatomic cation transmembrane transporter activity"/>
    <property type="evidence" value="ECO:0007669"/>
    <property type="project" value="InterPro"/>
</dbReference>
<proteinExistence type="predicted"/>
<keyword evidence="8" id="KW-1185">Reference proteome</keyword>
<evidence type="ECO:0000313" key="7">
    <source>
        <dbReference type="EMBL" id="TCS77865.1"/>
    </source>
</evidence>
<dbReference type="GO" id="GO:0006813">
    <property type="term" value="P:potassium ion transport"/>
    <property type="evidence" value="ECO:0007669"/>
    <property type="project" value="InterPro"/>
</dbReference>
<sequence>MKYSKNTPVYGRVAYDIASQIANGKLKEGQRFSGRSLMGSQYGVSSETIRRAMNLLANMNVIDVRQNVGAAVISRQNAIYYVEHYKSDNDLRALKTKLKELTLQRDQLNEEINSTFEKIMDLEERFQNSDQLKTYEFPIQGDSKASGRTLEELQFRQNTGGTVIAIRKGEKLMLSPDSQTVLQEGDILIIACNVANLTQVSELVSYFSG</sequence>
<dbReference type="GO" id="GO:0003677">
    <property type="term" value="F:DNA binding"/>
    <property type="evidence" value="ECO:0007669"/>
    <property type="project" value="UniProtKB-KW"/>
</dbReference>
<organism evidence="7 8">
    <name type="scientific">Muricomes intestini</name>
    <dbReference type="NCBI Taxonomy" id="1796634"/>
    <lineage>
        <taxon>Bacteria</taxon>
        <taxon>Bacillati</taxon>
        <taxon>Bacillota</taxon>
        <taxon>Clostridia</taxon>
        <taxon>Lachnospirales</taxon>
        <taxon>Lachnospiraceae</taxon>
        <taxon>Muricomes</taxon>
    </lineage>
</organism>
<dbReference type="InterPro" id="IPR050144">
    <property type="entry name" value="AAE_transporter"/>
</dbReference>
<dbReference type="SUPFAM" id="SSF46785">
    <property type="entry name" value="Winged helix' DNA-binding domain"/>
    <property type="match status" value="1"/>
</dbReference>
<protein>
    <submittedName>
        <fullName evidence="7">GntR family transcriptional regulator</fullName>
    </submittedName>
</protein>
<dbReference type="InterPro" id="IPR000524">
    <property type="entry name" value="Tscrpt_reg_HTH_GntR"/>
</dbReference>
<dbReference type="OrthoDB" id="226679at2"/>
<reference evidence="7 8" key="1">
    <citation type="submission" date="2019-03" db="EMBL/GenBank/DDBJ databases">
        <title>Genomic Encyclopedia of Type Strains, Phase IV (KMG-IV): sequencing the most valuable type-strain genomes for metagenomic binning, comparative biology and taxonomic classification.</title>
        <authorList>
            <person name="Goeker M."/>
        </authorList>
    </citation>
    <scope>NUCLEOTIDE SEQUENCE [LARGE SCALE GENOMIC DNA]</scope>
    <source>
        <strain evidence="7 8">DSM 29489</strain>
    </source>
</reference>
<evidence type="ECO:0000256" key="2">
    <source>
        <dbReference type="ARBA" id="ARBA00023125"/>
    </source>
</evidence>
<evidence type="ECO:0000256" key="1">
    <source>
        <dbReference type="ARBA" id="ARBA00023015"/>
    </source>
</evidence>
<keyword evidence="2" id="KW-0238">DNA-binding</keyword>
<name>A0A4R3K568_9FIRM</name>
<dbReference type="Gene3D" id="3.30.70.1450">
    <property type="entry name" value="Regulator of K+ conductance, C-terminal domain"/>
    <property type="match status" value="1"/>
</dbReference>
<keyword evidence="3" id="KW-0804">Transcription</keyword>
<dbReference type="GO" id="GO:0003700">
    <property type="term" value="F:DNA-binding transcription factor activity"/>
    <property type="evidence" value="ECO:0007669"/>
    <property type="project" value="InterPro"/>
</dbReference>
<dbReference type="EMBL" id="SLZZ01000014">
    <property type="protein sequence ID" value="TCS77865.1"/>
    <property type="molecule type" value="Genomic_DNA"/>
</dbReference>
<dbReference type="AlphaFoldDB" id="A0A4R3K568"/>
<dbReference type="PROSITE" id="PS50949">
    <property type="entry name" value="HTH_GNTR"/>
    <property type="match status" value="1"/>
</dbReference>
<evidence type="ECO:0000256" key="4">
    <source>
        <dbReference type="SAM" id="Coils"/>
    </source>
</evidence>
<feature type="coiled-coil region" evidence="4">
    <location>
        <begin position="91"/>
        <end position="125"/>
    </location>
</feature>
<dbReference type="InterPro" id="IPR036390">
    <property type="entry name" value="WH_DNA-bd_sf"/>
</dbReference>
<evidence type="ECO:0000313" key="8">
    <source>
        <dbReference type="Proteomes" id="UP000295726"/>
    </source>
</evidence>
<dbReference type="InterPro" id="IPR006037">
    <property type="entry name" value="RCK_C"/>
</dbReference>
<gene>
    <name evidence="7" type="ORF">EDD59_11417</name>
</gene>
<dbReference type="InterPro" id="IPR036388">
    <property type="entry name" value="WH-like_DNA-bd_sf"/>
</dbReference>
<dbReference type="InterPro" id="IPR036721">
    <property type="entry name" value="RCK_C_sf"/>
</dbReference>
<keyword evidence="1" id="KW-0805">Transcription regulation</keyword>
<keyword evidence="4" id="KW-0175">Coiled coil</keyword>
<dbReference type="Gene3D" id="1.10.10.10">
    <property type="entry name" value="Winged helix-like DNA-binding domain superfamily/Winged helix DNA-binding domain"/>
    <property type="match status" value="1"/>
</dbReference>
<evidence type="ECO:0000256" key="3">
    <source>
        <dbReference type="ARBA" id="ARBA00023163"/>
    </source>
</evidence>
<dbReference type="SMART" id="SM00345">
    <property type="entry name" value="HTH_GNTR"/>
    <property type="match status" value="1"/>
</dbReference>
<evidence type="ECO:0000259" key="5">
    <source>
        <dbReference type="PROSITE" id="PS50949"/>
    </source>
</evidence>
<dbReference type="PANTHER" id="PTHR30445">
    <property type="entry name" value="K(+)_H(+) ANTIPORTER SUBUNIT KHTT"/>
    <property type="match status" value="1"/>
</dbReference>
<dbReference type="Pfam" id="PF02080">
    <property type="entry name" value="TrkA_C"/>
    <property type="match status" value="1"/>
</dbReference>
<evidence type="ECO:0000259" key="6">
    <source>
        <dbReference type="PROSITE" id="PS51202"/>
    </source>
</evidence>
<feature type="domain" description="RCK C-terminal" evidence="6">
    <location>
        <begin position="121"/>
        <end position="206"/>
    </location>
</feature>
<dbReference type="RefSeq" id="WP_132381686.1">
    <property type="nucleotide sequence ID" value="NZ_DAIPCY010000002.1"/>
</dbReference>
<dbReference type="PANTHER" id="PTHR30445:SF8">
    <property type="entry name" value="K(+)_H(+) ANTIPORTER SUBUNIT KHTT"/>
    <property type="match status" value="1"/>
</dbReference>
<accession>A0A4R3K568</accession>
<dbReference type="Pfam" id="PF00392">
    <property type="entry name" value="GntR"/>
    <property type="match status" value="1"/>
</dbReference>
<feature type="domain" description="HTH gntR-type" evidence="5">
    <location>
        <begin position="7"/>
        <end position="75"/>
    </location>
</feature>
<dbReference type="PROSITE" id="PS51202">
    <property type="entry name" value="RCK_C"/>
    <property type="match status" value="1"/>
</dbReference>
<comment type="caution">
    <text evidence="7">The sequence shown here is derived from an EMBL/GenBank/DDBJ whole genome shotgun (WGS) entry which is preliminary data.</text>
</comment>
<dbReference type="Proteomes" id="UP000295726">
    <property type="component" value="Unassembled WGS sequence"/>
</dbReference>